<dbReference type="SUPFAM" id="SSF82153">
    <property type="entry name" value="FAS1 domain"/>
    <property type="match status" value="1"/>
</dbReference>
<sequence>MVNTPFNNFLVMGDPGLRAKFQEAFTRTTDPGAHGTYFWPVESAWASITRQLCMSLQQLQDTLAAAPDIAMQYMYINAVNGTTIMSSDFKDGMSLQTMDPGFALQLRKRTVNGSAQW</sequence>
<keyword evidence="2" id="KW-1185">Reference proteome</keyword>
<evidence type="ECO:0000313" key="1">
    <source>
        <dbReference type="EMBL" id="SZX75296.1"/>
    </source>
</evidence>
<organism evidence="1 2">
    <name type="scientific">Tetradesmus obliquus</name>
    <name type="common">Green alga</name>
    <name type="synonym">Acutodesmus obliquus</name>
    <dbReference type="NCBI Taxonomy" id="3088"/>
    <lineage>
        <taxon>Eukaryota</taxon>
        <taxon>Viridiplantae</taxon>
        <taxon>Chlorophyta</taxon>
        <taxon>core chlorophytes</taxon>
        <taxon>Chlorophyceae</taxon>
        <taxon>CS clade</taxon>
        <taxon>Sphaeropleales</taxon>
        <taxon>Scenedesmaceae</taxon>
        <taxon>Tetradesmus</taxon>
    </lineage>
</organism>
<accession>A0A383WEY2</accession>
<dbReference type="EMBL" id="FNXT01001228">
    <property type="protein sequence ID" value="SZX75296.1"/>
    <property type="molecule type" value="Genomic_DNA"/>
</dbReference>
<dbReference type="AlphaFoldDB" id="A0A383WEY2"/>
<protein>
    <submittedName>
        <fullName evidence="1">Uncharacterized protein</fullName>
    </submittedName>
</protein>
<dbReference type="Proteomes" id="UP000256970">
    <property type="component" value="Unassembled WGS sequence"/>
</dbReference>
<proteinExistence type="predicted"/>
<evidence type="ECO:0000313" key="2">
    <source>
        <dbReference type="Proteomes" id="UP000256970"/>
    </source>
</evidence>
<reference evidence="1 2" key="1">
    <citation type="submission" date="2016-10" db="EMBL/GenBank/DDBJ databases">
        <authorList>
            <person name="Cai Z."/>
        </authorList>
    </citation>
    <scope>NUCLEOTIDE SEQUENCE [LARGE SCALE GENOMIC DNA]</scope>
</reference>
<gene>
    <name evidence="1" type="ORF">BQ4739_LOCUS15583</name>
</gene>
<dbReference type="InterPro" id="IPR036378">
    <property type="entry name" value="FAS1_dom_sf"/>
</dbReference>
<name>A0A383WEY2_TETOB</name>